<evidence type="ECO:0000313" key="2">
    <source>
        <dbReference type="Proteomes" id="UP000683360"/>
    </source>
</evidence>
<name>A0A8S3QKB1_MYTED</name>
<accession>A0A8S3QKB1</accession>
<keyword evidence="2" id="KW-1185">Reference proteome</keyword>
<evidence type="ECO:0000313" key="1">
    <source>
        <dbReference type="EMBL" id="CAG2195123.1"/>
    </source>
</evidence>
<organism evidence="1 2">
    <name type="scientific">Mytilus edulis</name>
    <name type="common">Blue mussel</name>
    <dbReference type="NCBI Taxonomy" id="6550"/>
    <lineage>
        <taxon>Eukaryota</taxon>
        <taxon>Metazoa</taxon>
        <taxon>Spiralia</taxon>
        <taxon>Lophotrochozoa</taxon>
        <taxon>Mollusca</taxon>
        <taxon>Bivalvia</taxon>
        <taxon>Autobranchia</taxon>
        <taxon>Pteriomorphia</taxon>
        <taxon>Mytilida</taxon>
        <taxon>Mytiloidea</taxon>
        <taxon>Mytilidae</taxon>
        <taxon>Mytilinae</taxon>
        <taxon>Mytilus</taxon>
    </lineage>
</organism>
<protein>
    <submittedName>
        <fullName evidence="1">Uncharacterized protein</fullName>
    </submittedName>
</protein>
<comment type="caution">
    <text evidence="1">The sequence shown here is derived from an EMBL/GenBank/DDBJ whole genome shotgun (WGS) entry which is preliminary data.</text>
</comment>
<reference evidence="1" key="1">
    <citation type="submission" date="2021-03" db="EMBL/GenBank/DDBJ databases">
        <authorList>
            <person name="Bekaert M."/>
        </authorList>
    </citation>
    <scope>NUCLEOTIDE SEQUENCE</scope>
</reference>
<dbReference type="Proteomes" id="UP000683360">
    <property type="component" value="Unassembled WGS sequence"/>
</dbReference>
<proteinExistence type="predicted"/>
<sequence length="150" mass="17857">MRDMTITGQDTYMTRTKQDTVDTRDMPRTKQDTVNMRDMTITGQDTYMTGTKQDTVNMRDMTITGQDTYMTGTSTNPQFFYFTIMRVNRTYILVHSCKHIVFCKTWCCLYFNKSRGNKTIFRFSYITSCKKTLFTHTRTYMLYENKTINK</sequence>
<gene>
    <name evidence="1" type="ORF">MEDL_10097</name>
</gene>
<dbReference type="EMBL" id="CAJPWZ010000506">
    <property type="protein sequence ID" value="CAG2195123.1"/>
    <property type="molecule type" value="Genomic_DNA"/>
</dbReference>
<dbReference type="AlphaFoldDB" id="A0A8S3QKB1"/>